<dbReference type="RefSeq" id="WP_185764620.1">
    <property type="nucleotide sequence ID" value="NZ_RIBP01000004.1"/>
</dbReference>
<proteinExistence type="inferred from homology"/>
<dbReference type="GO" id="GO:0047661">
    <property type="term" value="F:amino-acid racemase activity"/>
    <property type="evidence" value="ECO:0007669"/>
    <property type="project" value="InterPro"/>
</dbReference>
<dbReference type="PROSITE" id="PS00924">
    <property type="entry name" value="ASP_GLU_RACEMASE_2"/>
    <property type="match status" value="1"/>
</dbReference>
<dbReference type="PROSITE" id="PS00923">
    <property type="entry name" value="ASP_GLU_RACEMASE_1"/>
    <property type="match status" value="1"/>
</dbReference>
<dbReference type="Gene3D" id="3.40.50.1860">
    <property type="match status" value="2"/>
</dbReference>
<evidence type="ECO:0000313" key="3">
    <source>
        <dbReference type="EMBL" id="TRZ36100.1"/>
    </source>
</evidence>
<protein>
    <submittedName>
        <fullName evidence="3">Aspartate/glutamate racemase family protein</fullName>
    </submittedName>
</protein>
<reference evidence="4" key="1">
    <citation type="submission" date="2018-10" db="EMBL/GenBank/DDBJ databases">
        <title>FDA dAtabase for Regulatory Grade micrObial Sequences (FDA-ARGOS): Supporting development and validation of Infectious Disease Dx tests.</title>
        <authorList>
            <person name="Minogue T."/>
            <person name="Wolcott M."/>
            <person name="Wasieloski L."/>
            <person name="Aguilar W."/>
            <person name="Moore D."/>
            <person name="Tallon L."/>
            <person name="Sadzewicz L."/>
            <person name="Sengamalay N."/>
            <person name="Ott S."/>
            <person name="Godinez A."/>
            <person name="Nagaraj S."/>
            <person name="Vavikolanu K."/>
            <person name="Vyas G."/>
            <person name="Nadendla S."/>
            <person name="George J."/>
            <person name="Sichtig H."/>
        </authorList>
    </citation>
    <scope>NUCLEOTIDE SEQUENCE [LARGE SCALE GENOMIC DNA]</scope>
    <source>
        <strain evidence="4">FDAARGOS_343</strain>
    </source>
</reference>
<comment type="similarity">
    <text evidence="1">Belongs to the aspartate/glutamate racemases family.</text>
</comment>
<accession>A0A553SGJ6</accession>
<dbReference type="NCBIfam" id="TIGR00035">
    <property type="entry name" value="asp_race"/>
    <property type="match status" value="1"/>
</dbReference>
<comment type="caution">
    <text evidence="3">The sequence shown here is derived from an EMBL/GenBank/DDBJ whole genome shotgun (WGS) entry which is preliminary data.</text>
</comment>
<organism evidence="3 4">
    <name type="scientific">Niallia circulans</name>
    <name type="common">Bacillus circulans</name>
    <dbReference type="NCBI Taxonomy" id="1397"/>
    <lineage>
        <taxon>Bacteria</taxon>
        <taxon>Bacillati</taxon>
        <taxon>Bacillota</taxon>
        <taxon>Bacilli</taxon>
        <taxon>Bacillales</taxon>
        <taxon>Bacillaceae</taxon>
        <taxon>Niallia</taxon>
    </lineage>
</organism>
<dbReference type="Proteomes" id="UP000319837">
    <property type="component" value="Unassembled WGS sequence"/>
</dbReference>
<evidence type="ECO:0000313" key="4">
    <source>
        <dbReference type="Proteomes" id="UP000319837"/>
    </source>
</evidence>
<dbReference type="SUPFAM" id="SSF53681">
    <property type="entry name" value="Aspartate/glutamate racemase"/>
    <property type="match status" value="2"/>
</dbReference>
<dbReference type="Pfam" id="PF01177">
    <property type="entry name" value="Asp_Glu_race"/>
    <property type="match status" value="1"/>
</dbReference>
<dbReference type="PANTHER" id="PTHR21198:SF7">
    <property type="entry name" value="ASPARTATE-GLUTAMATE RACEMASE FAMILY"/>
    <property type="match status" value="1"/>
</dbReference>
<dbReference type="AlphaFoldDB" id="A0A553SGJ6"/>
<dbReference type="InterPro" id="IPR033134">
    <property type="entry name" value="Asp/Glu_racemase_AS_2"/>
</dbReference>
<name>A0A553SGJ6_NIACI</name>
<dbReference type="EMBL" id="RIBP01000004">
    <property type="protein sequence ID" value="TRZ36100.1"/>
    <property type="molecule type" value="Genomic_DNA"/>
</dbReference>
<dbReference type="InterPro" id="IPR004380">
    <property type="entry name" value="Asp_race"/>
</dbReference>
<sequence length="231" mass="25850">MKTIGLIGGLSWESTADYYQIINTLVKEELGGLNSAKCLIYSFNMEEMAVLQREGKWEQAAQLMEDAAKTLETGGAEVILICTNTMHKVAQEVQEAISVPLIHIAQSTARSITTKGLKKVGLLGTKFTMEQDFYKEVLDQYGIETIIPEAVEREDIHSIIFDELCQGKFFPDSKERYLEIIRKLCADGAEGIILGCTEIPLLIKDEDIDIPLFNTTYLHSKEAVDFSFGKE</sequence>
<gene>
    <name evidence="3" type="ORF">CEQ21_10930</name>
</gene>
<evidence type="ECO:0000256" key="1">
    <source>
        <dbReference type="ARBA" id="ARBA00007847"/>
    </source>
</evidence>
<dbReference type="InterPro" id="IPR018187">
    <property type="entry name" value="Asp/Glu_racemase_AS_1"/>
</dbReference>
<keyword evidence="2" id="KW-0413">Isomerase</keyword>
<dbReference type="InterPro" id="IPR001920">
    <property type="entry name" value="Asp/Glu_race"/>
</dbReference>
<evidence type="ECO:0000256" key="2">
    <source>
        <dbReference type="ARBA" id="ARBA00023235"/>
    </source>
</evidence>
<dbReference type="PANTHER" id="PTHR21198">
    <property type="entry name" value="GLUTAMATE RACEMASE"/>
    <property type="match status" value="1"/>
</dbReference>
<dbReference type="InterPro" id="IPR015942">
    <property type="entry name" value="Asp/Glu/hydantoin_racemase"/>
</dbReference>